<feature type="transmembrane region" description="Helical" evidence="1">
    <location>
        <begin position="425"/>
        <end position="446"/>
    </location>
</feature>
<name>A0ABW1JGX6_9ACTN</name>
<feature type="transmembrane region" description="Helical" evidence="1">
    <location>
        <begin position="295"/>
        <end position="317"/>
    </location>
</feature>
<feature type="transmembrane region" description="Helical" evidence="1">
    <location>
        <begin position="70"/>
        <end position="87"/>
    </location>
</feature>
<accession>A0ABW1JGX6</accession>
<keyword evidence="1" id="KW-0472">Membrane</keyword>
<evidence type="ECO:0000256" key="1">
    <source>
        <dbReference type="SAM" id="Phobius"/>
    </source>
</evidence>
<feature type="transmembrane region" description="Helical" evidence="1">
    <location>
        <begin position="366"/>
        <end position="385"/>
    </location>
</feature>
<keyword evidence="1" id="KW-0812">Transmembrane</keyword>
<dbReference type="Proteomes" id="UP001596189">
    <property type="component" value="Unassembled WGS sequence"/>
</dbReference>
<evidence type="ECO:0000313" key="2">
    <source>
        <dbReference type="EMBL" id="MFC6008215.1"/>
    </source>
</evidence>
<dbReference type="RefSeq" id="WP_345715092.1">
    <property type="nucleotide sequence ID" value="NZ_BAABFP010000002.1"/>
</dbReference>
<dbReference type="EMBL" id="JBHSRD010000004">
    <property type="protein sequence ID" value="MFC6008215.1"/>
    <property type="molecule type" value="Genomic_DNA"/>
</dbReference>
<evidence type="ECO:0008006" key="4">
    <source>
        <dbReference type="Google" id="ProtNLM"/>
    </source>
</evidence>
<feature type="transmembrane region" description="Helical" evidence="1">
    <location>
        <begin position="527"/>
        <end position="548"/>
    </location>
</feature>
<sequence>MPERGRLAAALSRTGCGLATWVLAVTVLAVPLVAVGAWVPPVAAVVLLVGALPAVLLARRVPVADVGAPAAALVLAVAVGAGVWAGATHAEHTVLRRDAGTYALFGQHLATTHQGRVDVSVDDLGGAKVLALPGVGVGSPGFYEQGSGTGTHVVPQFLVATPLWLSVGWWLGGWTGLLLVPAVALGAAVLAFGALAVRLVGGWWGLLATTALAVCQPVLHAGRATYSEPFALLVACAGAGLLVAACRALSPRLALLAGLLIGGTALVRVDAVRETAMLLPAAALLATRGRLERSVAGRFVLGLLVATLAAAASAALLSRPYLASISASLVPLAALAVLFAVGSAAVVLLAGRGVRLPDGVRSRLPWLLPAAVALVAVLLASRPLWQTVRQSAADSGSRVVAALQVAQGLPVDGGRTYAEHSLQWVAWWVGLPALLLALVGAVGAARRVARAWADDDELPAWTVLLVAALGSTVLTLYRPGITPDHPWADRRLVPVVLPTVLLLAVAGARGLAALAAARWTAAAVRPVLVAAAALAIVVPGLLATWPLAGQRTERGEPAAVARACDAFGPDDTAVLVDSRAANEWTQVLRGVCDVPTVVVASSSAKPADLATVVAVSQAVLGAGRRPVVVSAGSPDALRRLGAAPSQVVRVGTVEDQRLLTRRPDGDAPLSVDLWLAPAT</sequence>
<feature type="transmembrane region" description="Helical" evidence="1">
    <location>
        <begin position="38"/>
        <end position="58"/>
    </location>
</feature>
<feature type="transmembrane region" description="Helical" evidence="1">
    <location>
        <begin position="231"/>
        <end position="250"/>
    </location>
</feature>
<feature type="transmembrane region" description="Helical" evidence="1">
    <location>
        <begin position="458"/>
        <end position="477"/>
    </location>
</feature>
<feature type="transmembrane region" description="Helical" evidence="1">
    <location>
        <begin position="7"/>
        <end position="32"/>
    </location>
</feature>
<feature type="transmembrane region" description="Helical" evidence="1">
    <location>
        <begin position="167"/>
        <end position="192"/>
    </location>
</feature>
<evidence type="ECO:0000313" key="3">
    <source>
        <dbReference type="Proteomes" id="UP001596189"/>
    </source>
</evidence>
<feature type="transmembrane region" description="Helical" evidence="1">
    <location>
        <begin position="199"/>
        <end position="219"/>
    </location>
</feature>
<proteinExistence type="predicted"/>
<keyword evidence="3" id="KW-1185">Reference proteome</keyword>
<comment type="caution">
    <text evidence="2">The sequence shown here is derived from an EMBL/GenBank/DDBJ whole genome shotgun (WGS) entry which is preliminary data.</text>
</comment>
<feature type="transmembrane region" description="Helical" evidence="1">
    <location>
        <begin position="329"/>
        <end position="354"/>
    </location>
</feature>
<reference evidence="3" key="1">
    <citation type="journal article" date="2019" name="Int. J. Syst. Evol. Microbiol.">
        <title>The Global Catalogue of Microorganisms (GCM) 10K type strain sequencing project: providing services to taxonomists for standard genome sequencing and annotation.</title>
        <authorList>
            <consortium name="The Broad Institute Genomics Platform"/>
            <consortium name="The Broad Institute Genome Sequencing Center for Infectious Disease"/>
            <person name="Wu L."/>
            <person name="Ma J."/>
        </authorList>
    </citation>
    <scope>NUCLEOTIDE SEQUENCE [LARGE SCALE GENOMIC DNA]</scope>
    <source>
        <strain evidence="3">KACC 14249</strain>
    </source>
</reference>
<gene>
    <name evidence="2" type="ORF">ACFQDO_13850</name>
</gene>
<keyword evidence="1" id="KW-1133">Transmembrane helix</keyword>
<protein>
    <recommendedName>
        <fullName evidence="4">Glycosyltransferase RgtA/B/C/D-like domain-containing protein</fullName>
    </recommendedName>
</protein>
<organism evidence="2 3">
    <name type="scientific">Angustibacter luteus</name>
    <dbReference type="NCBI Taxonomy" id="658456"/>
    <lineage>
        <taxon>Bacteria</taxon>
        <taxon>Bacillati</taxon>
        <taxon>Actinomycetota</taxon>
        <taxon>Actinomycetes</taxon>
        <taxon>Kineosporiales</taxon>
        <taxon>Kineosporiaceae</taxon>
    </lineage>
</organism>
<feature type="transmembrane region" description="Helical" evidence="1">
    <location>
        <begin position="492"/>
        <end position="515"/>
    </location>
</feature>